<name>X0SW22_9ZZZZ</name>
<feature type="non-terminal residue" evidence="1">
    <location>
        <position position="1"/>
    </location>
</feature>
<dbReference type="EMBL" id="BARS01007172">
    <property type="protein sequence ID" value="GAF79346.1"/>
    <property type="molecule type" value="Genomic_DNA"/>
</dbReference>
<gene>
    <name evidence="1" type="ORF">S01H1_13864</name>
</gene>
<organism evidence="1">
    <name type="scientific">marine sediment metagenome</name>
    <dbReference type="NCBI Taxonomy" id="412755"/>
    <lineage>
        <taxon>unclassified sequences</taxon>
        <taxon>metagenomes</taxon>
        <taxon>ecological metagenomes</taxon>
    </lineage>
</organism>
<proteinExistence type="predicted"/>
<evidence type="ECO:0000313" key="1">
    <source>
        <dbReference type="EMBL" id="GAF79346.1"/>
    </source>
</evidence>
<reference evidence="1" key="1">
    <citation type="journal article" date="2014" name="Front. Microbiol.">
        <title>High frequency of phylogenetically diverse reductive dehalogenase-homologous genes in deep subseafloor sedimentary metagenomes.</title>
        <authorList>
            <person name="Kawai M."/>
            <person name="Futagami T."/>
            <person name="Toyoda A."/>
            <person name="Takaki Y."/>
            <person name="Nishi S."/>
            <person name="Hori S."/>
            <person name="Arai W."/>
            <person name="Tsubouchi T."/>
            <person name="Morono Y."/>
            <person name="Uchiyama I."/>
            <person name="Ito T."/>
            <person name="Fujiyama A."/>
            <person name="Inagaki F."/>
            <person name="Takami H."/>
        </authorList>
    </citation>
    <scope>NUCLEOTIDE SEQUENCE</scope>
    <source>
        <strain evidence="1">Expedition CK06-06</strain>
    </source>
</reference>
<dbReference type="AlphaFoldDB" id="X0SW22"/>
<comment type="caution">
    <text evidence="1">The sequence shown here is derived from an EMBL/GenBank/DDBJ whole genome shotgun (WGS) entry which is preliminary data.</text>
</comment>
<accession>X0SW22</accession>
<sequence>DVYSFPATALMTSMSQTTDQATLQGENIEIQGLDASWNVITQTFPLNGSDTETPVVFTATTDAVLGTTGVAMIRVFRMKVLADVVSTSLIRVHNAAEDQDYAIIGTGYNQTQMAIYTVPADKTAYLTNYYAHHNPVTGQNPTSLPITLWGSDRANSYAKQVKHVVGLPTDGGFQHFFDPYMVFTEKTDIYLTGSPVGKAADVSAGFDLILVDNLT</sequence>
<protein>
    <submittedName>
        <fullName evidence="1">Uncharacterized protein</fullName>
    </submittedName>
</protein>